<evidence type="ECO:0000313" key="3">
    <source>
        <dbReference type="EMBL" id="GJT40051.1"/>
    </source>
</evidence>
<name>A0ABQ5DP41_9ASTR</name>
<dbReference type="Pfam" id="PF03732">
    <property type="entry name" value="Retrotrans_gag"/>
    <property type="match status" value="1"/>
</dbReference>
<keyword evidence="4" id="KW-1185">Reference proteome</keyword>
<keyword evidence="3" id="KW-0808">Transferase</keyword>
<dbReference type="EMBL" id="BQNB010015438">
    <property type="protein sequence ID" value="GJT40051.1"/>
    <property type="molecule type" value="Genomic_DNA"/>
</dbReference>
<reference evidence="3" key="1">
    <citation type="journal article" date="2022" name="Int. J. Mol. Sci.">
        <title>Draft Genome of Tanacetum Coccineum: Genomic Comparison of Closely Related Tanacetum-Family Plants.</title>
        <authorList>
            <person name="Yamashiro T."/>
            <person name="Shiraishi A."/>
            <person name="Nakayama K."/>
            <person name="Satake H."/>
        </authorList>
    </citation>
    <scope>NUCLEOTIDE SEQUENCE</scope>
</reference>
<feature type="region of interest" description="Disordered" evidence="1">
    <location>
        <begin position="238"/>
        <end position="278"/>
    </location>
</feature>
<dbReference type="PANTHER" id="PTHR33223:SF11">
    <property type="entry name" value="ELEMENT PROTEIN, PUTATIVE-RELATED"/>
    <property type="match status" value="1"/>
</dbReference>
<dbReference type="Proteomes" id="UP001151760">
    <property type="component" value="Unassembled WGS sequence"/>
</dbReference>
<organism evidence="3 4">
    <name type="scientific">Tanacetum coccineum</name>
    <dbReference type="NCBI Taxonomy" id="301880"/>
    <lineage>
        <taxon>Eukaryota</taxon>
        <taxon>Viridiplantae</taxon>
        <taxon>Streptophyta</taxon>
        <taxon>Embryophyta</taxon>
        <taxon>Tracheophyta</taxon>
        <taxon>Spermatophyta</taxon>
        <taxon>Magnoliopsida</taxon>
        <taxon>eudicotyledons</taxon>
        <taxon>Gunneridae</taxon>
        <taxon>Pentapetalae</taxon>
        <taxon>asterids</taxon>
        <taxon>campanulids</taxon>
        <taxon>Asterales</taxon>
        <taxon>Asteraceae</taxon>
        <taxon>Asteroideae</taxon>
        <taxon>Anthemideae</taxon>
        <taxon>Anthemidinae</taxon>
        <taxon>Tanacetum</taxon>
    </lineage>
</organism>
<keyword evidence="3" id="KW-0548">Nucleotidyltransferase</keyword>
<accession>A0ABQ5DP41</accession>
<dbReference type="GO" id="GO:0003964">
    <property type="term" value="F:RNA-directed DNA polymerase activity"/>
    <property type="evidence" value="ECO:0007669"/>
    <property type="project" value="UniProtKB-KW"/>
</dbReference>
<feature type="domain" description="Retrotransposon gag" evidence="2">
    <location>
        <begin position="110"/>
        <end position="200"/>
    </location>
</feature>
<gene>
    <name evidence="3" type="ORF">Tco_0939916</name>
</gene>
<evidence type="ECO:0000259" key="2">
    <source>
        <dbReference type="Pfam" id="PF03732"/>
    </source>
</evidence>
<proteinExistence type="predicted"/>
<feature type="region of interest" description="Disordered" evidence="1">
    <location>
        <begin position="291"/>
        <end position="326"/>
    </location>
</feature>
<dbReference type="PANTHER" id="PTHR33223">
    <property type="entry name" value="CCHC-TYPE DOMAIN-CONTAINING PROTEIN"/>
    <property type="match status" value="1"/>
</dbReference>
<evidence type="ECO:0000256" key="1">
    <source>
        <dbReference type="SAM" id="MobiDB-lite"/>
    </source>
</evidence>
<feature type="region of interest" description="Disordered" evidence="1">
    <location>
        <begin position="1"/>
        <end position="36"/>
    </location>
</feature>
<feature type="compositionally biased region" description="Polar residues" evidence="1">
    <location>
        <begin position="1"/>
        <end position="20"/>
    </location>
</feature>
<sequence length="552" mass="62034">MTRSRPNNTHQALKSRTMVSIPSKGLRPSTEDPLGTDVDLGARGDGEKMNLHHLAYLKAAPVTRVIGSQETRMPNNVKTYDGTKDPEDHLKVIQASAQVERWAMPTWCHMFNSTLIGAARVWFDELPPESIDSYKDLKAAFLAYFMQQKKHVKDPVEIHNIKQKDRETIEEFIERFKVETRRMKGAPECMKISGFMHGINNPELTKRLNEHVPETLEEMMTMTTTFIWGETAAVSKKKVHTPWKPHDQSKRHNSERRSDFRNQPRNGRGLSKFTPMNRTPKEIFAAESEKFKPPPPMVTLADKRSNNKFCEQDRDKQKNGKKEAPTKEKAAAIYMIQPWHRVTRQKVTLSFAQVNEIMFPPLSANKGIEGPLVIEAKIGGHAVHRMYVDGGSSMLLVTIGDTEHFTKAWMNFMIVRSPSPYNGIIGRPGIREIQAVPSTAHGMLKFPIDGGVVTIHSTIPTLNECATITATSKDSMKKIEGGQENLKVAIHHDFPDQEVALGGTLSIEGRTALCALLERNLDIFAWQPSNMTGVPWQTANTDSISGTDTLPV</sequence>
<evidence type="ECO:0000313" key="4">
    <source>
        <dbReference type="Proteomes" id="UP001151760"/>
    </source>
</evidence>
<feature type="compositionally biased region" description="Basic and acidic residues" evidence="1">
    <location>
        <begin position="244"/>
        <end position="262"/>
    </location>
</feature>
<comment type="caution">
    <text evidence="3">The sequence shown here is derived from an EMBL/GenBank/DDBJ whole genome shotgun (WGS) entry which is preliminary data.</text>
</comment>
<keyword evidence="3" id="KW-0695">RNA-directed DNA polymerase</keyword>
<dbReference type="InterPro" id="IPR005162">
    <property type="entry name" value="Retrotrans_gag_dom"/>
</dbReference>
<feature type="compositionally biased region" description="Basic and acidic residues" evidence="1">
    <location>
        <begin position="301"/>
        <end position="326"/>
    </location>
</feature>
<reference evidence="3" key="2">
    <citation type="submission" date="2022-01" db="EMBL/GenBank/DDBJ databases">
        <authorList>
            <person name="Yamashiro T."/>
            <person name="Shiraishi A."/>
            <person name="Satake H."/>
            <person name="Nakayama K."/>
        </authorList>
    </citation>
    <scope>NUCLEOTIDE SEQUENCE</scope>
</reference>
<protein>
    <submittedName>
        <fullName evidence="3">Reverse transcriptase domain-containing protein</fullName>
    </submittedName>
</protein>